<evidence type="ECO:0000256" key="1">
    <source>
        <dbReference type="ARBA" id="ARBA00022737"/>
    </source>
</evidence>
<dbReference type="InterPro" id="IPR011043">
    <property type="entry name" value="Gal_Oxase/kelch_b-propeller"/>
</dbReference>
<feature type="repeat" description="TPR" evidence="3">
    <location>
        <begin position="539"/>
        <end position="572"/>
    </location>
</feature>
<dbReference type="PANTHER" id="PTHR45641">
    <property type="entry name" value="TETRATRICOPEPTIDE REPEAT PROTEIN (AFU_ORTHOLOGUE AFUA_6G03870)"/>
    <property type="match status" value="1"/>
</dbReference>
<dbReference type="AlphaFoldDB" id="X6LJZ7"/>
<protein>
    <submittedName>
        <fullName evidence="4">Uncharacterized protein</fullName>
    </submittedName>
</protein>
<dbReference type="SMART" id="SM00028">
    <property type="entry name" value="TPR"/>
    <property type="match status" value="3"/>
</dbReference>
<dbReference type="InterPro" id="IPR011990">
    <property type="entry name" value="TPR-like_helical_dom_sf"/>
</dbReference>
<keyword evidence="1" id="KW-0677">Repeat</keyword>
<keyword evidence="5" id="KW-1185">Reference proteome</keyword>
<dbReference type="Pfam" id="PF13424">
    <property type="entry name" value="TPR_12"/>
    <property type="match status" value="1"/>
</dbReference>
<proteinExistence type="predicted"/>
<dbReference type="EMBL" id="ASPP01038267">
    <property type="protein sequence ID" value="ETO01452.1"/>
    <property type="molecule type" value="Genomic_DNA"/>
</dbReference>
<keyword evidence="2 3" id="KW-0802">TPR repeat</keyword>
<accession>X6LJZ7</accession>
<evidence type="ECO:0000256" key="3">
    <source>
        <dbReference type="PROSITE-ProRule" id="PRU00339"/>
    </source>
</evidence>
<dbReference type="Proteomes" id="UP000023152">
    <property type="component" value="Unassembled WGS sequence"/>
</dbReference>
<organism evidence="4 5">
    <name type="scientific">Reticulomyxa filosa</name>
    <dbReference type="NCBI Taxonomy" id="46433"/>
    <lineage>
        <taxon>Eukaryota</taxon>
        <taxon>Sar</taxon>
        <taxon>Rhizaria</taxon>
        <taxon>Retaria</taxon>
        <taxon>Foraminifera</taxon>
        <taxon>Monothalamids</taxon>
        <taxon>Reticulomyxidae</taxon>
        <taxon>Reticulomyxa</taxon>
    </lineage>
</organism>
<dbReference type="Gene3D" id="1.25.40.10">
    <property type="entry name" value="Tetratricopeptide repeat domain"/>
    <property type="match status" value="1"/>
</dbReference>
<dbReference type="Pfam" id="PF13181">
    <property type="entry name" value="TPR_8"/>
    <property type="match status" value="1"/>
</dbReference>
<sequence length="680" mass="79221">METMNVDFEKIWLDRTIFAALSPLPIPLFQGQCISYKQEILICGGNKVNECYSYHTIQKQYKFICSYPKDVILLGHCVVDIKNNKNKITLLSFGGSFKHTLIMNYTSVWNDKIVVKNNKWIPLKDNNNNIICIDKGNYEGARAVIGGSNNNLLFITYSPQNISVFNLNTFQYINHSTFSTKENWICYHCFISSINNNNKMILFYKNTGLIINYNENDNIFQYNKISVCDEISSLKRYSCICVNDDTILFFGGWNKDISSKTFVSNIIVKYLIKKDIWIKLNHDLPISLFGCCIVLNDNNNCIHIIGGKDNKGNILTKHIRMKLKIEISKTLDLRKHWNQNWINSNVEASKIVKKMIDKNEHGLIIITNNNNLFYTLKNYYNIGKKQIQDYWIYVIKKKLIILNDDIIIDGNIYVIDCEIKLQGKAKITTQIFATKNSIVDQELEQSIIPIQWNLEIHHDISVMLQYLEENTHFLQNGPEQHLKLCVDTFESNHPFIANSYNISGLFYSNRGLYDKALTHYNKALKICLNVFGMYHPWTGNLFNNLGHAYNQTQQYNKAIENHKKSLEIRKKIFKNIHKDIATSCQNLGRIFDHIGRYEIAYAYFEESWKIFSKLLGEWNNITKNVKNTMKLLIIFKIDRIKQLCGYHFISSFLKIVQQHTYLATNLILCNSTVRITAKII</sequence>
<evidence type="ECO:0000313" key="4">
    <source>
        <dbReference type="EMBL" id="ETO01452.1"/>
    </source>
</evidence>
<comment type="caution">
    <text evidence="4">The sequence shown here is derived from an EMBL/GenBank/DDBJ whole genome shotgun (WGS) entry which is preliminary data.</text>
</comment>
<dbReference type="Gene3D" id="2.120.10.80">
    <property type="entry name" value="Kelch-type beta propeller"/>
    <property type="match status" value="2"/>
</dbReference>
<evidence type="ECO:0000313" key="5">
    <source>
        <dbReference type="Proteomes" id="UP000023152"/>
    </source>
</evidence>
<dbReference type="PROSITE" id="PS50005">
    <property type="entry name" value="TPR"/>
    <property type="match status" value="2"/>
</dbReference>
<dbReference type="SUPFAM" id="SSF50965">
    <property type="entry name" value="Galactose oxidase, central domain"/>
    <property type="match status" value="1"/>
</dbReference>
<dbReference type="PANTHER" id="PTHR45641:SF19">
    <property type="entry name" value="NEPHROCYSTIN-3"/>
    <property type="match status" value="1"/>
</dbReference>
<reference evidence="4 5" key="1">
    <citation type="journal article" date="2013" name="Curr. Biol.">
        <title>The Genome of the Foraminiferan Reticulomyxa filosa.</title>
        <authorList>
            <person name="Glockner G."/>
            <person name="Hulsmann N."/>
            <person name="Schleicher M."/>
            <person name="Noegel A.A."/>
            <person name="Eichinger L."/>
            <person name="Gallinger C."/>
            <person name="Pawlowski J."/>
            <person name="Sierra R."/>
            <person name="Euteneuer U."/>
            <person name="Pillet L."/>
            <person name="Moustafa A."/>
            <person name="Platzer M."/>
            <person name="Groth M."/>
            <person name="Szafranski K."/>
            <person name="Schliwa M."/>
        </authorList>
    </citation>
    <scope>NUCLEOTIDE SEQUENCE [LARGE SCALE GENOMIC DNA]</scope>
</reference>
<dbReference type="InterPro" id="IPR015915">
    <property type="entry name" value="Kelch-typ_b-propeller"/>
</dbReference>
<gene>
    <name evidence="4" type="ORF">RFI_35989</name>
</gene>
<feature type="repeat" description="TPR" evidence="3">
    <location>
        <begin position="497"/>
        <end position="530"/>
    </location>
</feature>
<evidence type="ECO:0000256" key="2">
    <source>
        <dbReference type="ARBA" id="ARBA00022803"/>
    </source>
</evidence>
<dbReference type="OrthoDB" id="3037628at2759"/>
<dbReference type="InterPro" id="IPR019734">
    <property type="entry name" value="TPR_rpt"/>
</dbReference>
<dbReference type="SUPFAM" id="SSF48452">
    <property type="entry name" value="TPR-like"/>
    <property type="match status" value="1"/>
</dbReference>
<name>X6LJZ7_RETFI</name>